<dbReference type="GO" id="GO:0019239">
    <property type="term" value="F:deaminase activity"/>
    <property type="evidence" value="ECO:0007669"/>
    <property type="project" value="TreeGrafter"/>
</dbReference>
<evidence type="ECO:0000313" key="3">
    <source>
        <dbReference type="Proteomes" id="UP000019478"/>
    </source>
</evidence>
<evidence type="ECO:0000256" key="1">
    <source>
        <dbReference type="ARBA" id="ARBA00010552"/>
    </source>
</evidence>
<proteinExistence type="inferred from homology"/>
<dbReference type="AlphaFoldDB" id="W9YWN3"/>
<gene>
    <name evidence="2" type="ORF">A1O3_03647</name>
</gene>
<sequence>MSKAVFRLEQQQMHLLDPSSDRRETGHAMRSVFTRNAAPPAGPYSQAIKAAGQVFCSGQLPTDPAGVLITGTVAEKTEACIRNLKAILGEAGSELGKVIFLSDMQYFQEMNAEYEKWFSHKPARSCVAVRTLPKNADVEIEAIAIQ</sequence>
<dbReference type="FunFam" id="3.30.1330.40:FF:000001">
    <property type="entry name" value="L-PSP family endoribonuclease"/>
    <property type="match status" value="1"/>
</dbReference>
<dbReference type="Proteomes" id="UP000019478">
    <property type="component" value="Unassembled WGS sequence"/>
</dbReference>
<dbReference type="PANTHER" id="PTHR11803:SF58">
    <property type="entry name" value="PROTEIN HMF1-RELATED"/>
    <property type="match status" value="1"/>
</dbReference>
<dbReference type="NCBIfam" id="TIGR00004">
    <property type="entry name" value="Rid family detoxifying hydrolase"/>
    <property type="match status" value="1"/>
</dbReference>
<dbReference type="Gene3D" id="3.30.1330.40">
    <property type="entry name" value="RutC-like"/>
    <property type="match status" value="1"/>
</dbReference>
<dbReference type="SUPFAM" id="SSF55298">
    <property type="entry name" value="YjgF-like"/>
    <property type="match status" value="1"/>
</dbReference>
<dbReference type="OrthoDB" id="309640at2759"/>
<dbReference type="EMBL" id="AMGY01000003">
    <property type="protein sequence ID" value="EXJ86694.1"/>
    <property type="molecule type" value="Genomic_DNA"/>
</dbReference>
<keyword evidence="3" id="KW-1185">Reference proteome</keyword>
<dbReference type="Pfam" id="PF01042">
    <property type="entry name" value="Ribonuc_L-PSP"/>
    <property type="match status" value="1"/>
</dbReference>
<dbReference type="InterPro" id="IPR006175">
    <property type="entry name" value="YjgF/YER057c/UK114"/>
</dbReference>
<protein>
    <submittedName>
        <fullName evidence="2">Endoribonuclease L-PSP</fullName>
    </submittedName>
</protein>
<organism evidence="2 3">
    <name type="scientific">Capronia epimyces CBS 606.96</name>
    <dbReference type="NCBI Taxonomy" id="1182542"/>
    <lineage>
        <taxon>Eukaryota</taxon>
        <taxon>Fungi</taxon>
        <taxon>Dikarya</taxon>
        <taxon>Ascomycota</taxon>
        <taxon>Pezizomycotina</taxon>
        <taxon>Eurotiomycetes</taxon>
        <taxon>Chaetothyriomycetidae</taxon>
        <taxon>Chaetothyriales</taxon>
        <taxon>Herpotrichiellaceae</taxon>
        <taxon>Capronia</taxon>
    </lineage>
</organism>
<dbReference type="RefSeq" id="XP_007731973.1">
    <property type="nucleotide sequence ID" value="XM_007733783.1"/>
</dbReference>
<dbReference type="STRING" id="1182542.W9YWN3"/>
<dbReference type="eggNOG" id="KOG2317">
    <property type="taxonomic scope" value="Eukaryota"/>
</dbReference>
<dbReference type="CDD" id="cd00448">
    <property type="entry name" value="YjgF_YER057c_UK114_family"/>
    <property type="match status" value="1"/>
</dbReference>
<name>W9YWN3_9EURO</name>
<dbReference type="HOGENOM" id="CLU_100715_7_0_1"/>
<dbReference type="GO" id="GO:0005739">
    <property type="term" value="C:mitochondrion"/>
    <property type="evidence" value="ECO:0007669"/>
    <property type="project" value="TreeGrafter"/>
</dbReference>
<comment type="similarity">
    <text evidence="1">Belongs to the RutC family.</text>
</comment>
<dbReference type="InterPro" id="IPR006056">
    <property type="entry name" value="RidA"/>
</dbReference>
<comment type="caution">
    <text evidence="2">The sequence shown here is derived from an EMBL/GenBank/DDBJ whole genome shotgun (WGS) entry which is preliminary data.</text>
</comment>
<evidence type="ECO:0000313" key="2">
    <source>
        <dbReference type="EMBL" id="EXJ86694.1"/>
    </source>
</evidence>
<dbReference type="GeneID" id="19167773"/>
<dbReference type="InterPro" id="IPR035959">
    <property type="entry name" value="RutC-like_sf"/>
</dbReference>
<accession>W9YWN3</accession>
<dbReference type="GO" id="GO:0005829">
    <property type="term" value="C:cytosol"/>
    <property type="evidence" value="ECO:0007669"/>
    <property type="project" value="TreeGrafter"/>
</dbReference>
<dbReference type="PROSITE" id="PS01094">
    <property type="entry name" value="UPF0076"/>
    <property type="match status" value="1"/>
</dbReference>
<dbReference type="PANTHER" id="PTHR11803">
    <property type="entry name" value="2-IMINOBUTANOATE/2-IMINOPROPANOATE DEAMINASE RIDA"/>
    <property type="match status" value="1"/>
</dbReference>
<dbReference type="InterPro" id="IPR019897">
    <property type="entry name" value="RidA_CS"/>
</dbReference>
<reference evidence="2 3" key="1">
    <citation type="submission" date="2013-03" db="EMBL/GenBank/DDBJ databases">
        <title>The Genome Sequence of Capronia epimyces CBS 606.96.</title>
        <authorList>
            <consortium name="The Broad Institute Genomics Platform"/>
            <person name="Cuomo C."/>
            <person name="de Hoog S."/>
            <person name="Gorbushina A."/>
            <person name="Walker B."/>
            <person name="Young S.K."/>
            <person name="Zeng Q."/>
            <person name="Gargeya S."/>
            <person name="Fitzgerald M."/>
            <person name="Haas B."/>
            <person name="Abouelleil A."/>
            <person name="Allen A.W."/>
            <person name="Alvarado L."/>
            <person name="Arachchi H.M."/>
            <person name="Berlin A.M."/>
            <person name="Chapman S.B."/>
            <person name="Gainer-Dewar J."/>
            <person name="Goldberg J."/>
            <person name="Griggs A."/>
            <person name="Gujja S."/>
            <person name="Hansen M."/>
            <person name="Howarth C."/>
            <person name="Imamovic A."/>
            <person name="Ireland A."/>
            <person name="Larimer J."/>
            <person name="McCowan C."/>
            <person name="Murphy C."/>
            <person name="Pearson M."/>
            <person name="Poon T.W."/>
            <person name="Priest M."/>
            <person name="Roberts A."/>
            <person name="Saif S."/>
            <person name="Shea T."/>
            <person name="Sisk P."/>
            <person name="Sykes S."/>
            <person name="Wortman J."/>
            <person name="Nusbaum C."/>
            <person name="Birren B."/>
        </authorList>
    </citation>
    <scope>NUCLEOTIDE SEQUENCE [LARGE SCALE GENOMIC DNA]</scope>
    <source>
        <strain evidence="2 3">CBS 606.96</strain>
    </source>
</reference>